<reference evidence="1 2" key="1">
    <citation type="submission" date="2021-08" db="EMBL/GenBank/DDBJ databases">
        <authorList>
            <person name="Tuo L."/>
        </authorList>
    </citation>
    <scope>NUCLEOTIDE SEQUENCE [LARGE SCALE GENOMIC DNA]</scope>
    <source>
        <strain evidence="1 2">JCM 31229</strain>
    </source>
</reference>
<evidence type="ECO:0000313" key="1">
    <source>
        <dbReference type="EMBL" id="MBY8821139.1"/>
    </source>
</evidence>
<dbReference type="Gene3D" id="3.40.630.40">
    <property type="entry name" value="Zn-dependent exopeptidases"/>
    <property type="match status" value="1"/>
</dbReference>
<name>A0ABS7PIL0_9SPHN</name>
<sequence length="240" mass="25763">MNPKLIEGDARSGLLIIVDHASNHVPEDIALGIDPALLTQHMAIDIGTEALCGLLAAELSASALLATVSRLVIDLNREEDVPGLIPHASDGHAIPGNADLPAEARAGRIERFWRPYHAAIDRAIAELNPRMLVSLHSFTPRLTSDPDQQRPWEIGVLYNQDERAARAAIPLLEAAGIATGDNFPYSGKILNATMNRHGEGRGLPYLGLEVRQDLIADADGIARWGAILAPIIAGTRDRLG</sequence>
<dbReference type="EMBL" id="JAINVV010000001">
    <property type="protein sequence ID" value="MBY8821139.1"/>
    <property type="molecule type" value="Genomic_DNA"/>
</dbReference>
<dbReference type="RefSeq" id="WP_222988225.1">
    <property type="nucleotide sequence ID" value="NZ_JAINVV010000001.1"/>
</dbReference>
<dbReference type="InterPro" id="IPR007709">
    <property type="entry name" value="N-FG_amidohydro"/>
</dbReference>
<protein>
    <submittedName>
        <fullName evidence="1">N-formylglutamate amidohydrolase</fullName>
    </submittedName>
</protein>
<keyword evidence="2" id="KW-1185">Reference proteome</keyword>
<accession>A0ABS7PIL0</accession>
<organism evidence="1 2">
    <name type="scientific">Sphingomonas colocasiae</name>
    <dbReference type="NCBI Taxonomy" id="1848973"/>
    <lineage>
        <taxon>Bacteria</taxon>
        <taxon>Pseudomonadati</taxon>
        <taxon>Pseudomonadota</taxon>
        <taxon>Alphaproteobacteria</taxon>
        <taxon>Sphingomonadales</taxon>
        <taxon>Sphingomonadaceae</taxon>
        <taxon>Sphingomonas</taxon>
    </lineage>
</organism>
<dbReference type="Proteomes" id="UP000706039">
    <property type="component" value="Unassembled WGS sequence"/>
</dbReference>
<comment type="caution">
    <text evidence="1">The sequence shown here is derived from an EMBL/GenBank/DDBJ whole genome shotgun (WGS) entry which is preliminary data.</text>
</comment>
<dbReference type="Pfam" id="PF05013">
    <property type="entry name" value="FGase"/>
    <property type="match status" value="1"/>
</dbReference>
<evidence type="ECO:0000313" key="2">
    <source>
        <dbReference type="Proteomes" id="UP000706039"/>
    </source>
</evidence>
<gene>
    <name evidence="1" type="ORF">K7G82_02475</name>
</gene>
<dbReference type="InterPro" id="IPR011227">
    <property type="entry name" value="UCP029730"/>
</dbReference>
<dbReference type="PIRSF" id="PIRSF029730">
    <property type="entry name" value="UCP029730"/>
    <property type="match status" value="1"/>
</dbReference>
<proteinExistence type="predicted"/>
<dbReference type="SUPFAM" id="SSF53187">
    <property type="entry name" value="Zn-dependent exopeptidases"/>
    <property type="match status" value="1"/>
</dbReference>